<gene>
    <name evidence="3" type="ORF">V8G54_036837</name>
</gene>
<feature type="non-terminal residue" evidence="3">
    <location>
        <position position="1"/>
    </location>
</feature>
<sequence length="114" mass="11899">STSTPPFPPASHHFLPALASPATPGATGATAGRGVTISSFSRLLLFSSGLGTAAFRITRRRRCRRHTAGPPATTTPDELPTCESNTPNSRADVDPAAGIETTVTPPRHQQCLQP</sequence>
<keyword evidence="2" id="KW-1133">Transmembrane helix</keyword>
<keyword evidence="2" id="KW-0812">Transmembrane</keyword>
<feature type="transmembrane region" description="Helical" evidence="2">
    <location>
        <begin position="40"/>
        <end position="57"/>
    </location>
</feature>
<reference evidence="3 4" key="1">
    <citation type="journal article" date="2023" name="Life. Sci Alliance">
        <title>Evolutionary insights into 3D genome organization and epigenetic landscape of Vigna mungo.</title>
        <authorList>
            <person name="Junaid A."/>
            <person name="Singh B."/>
            <person name="Bhatia S."/>
        </authorList>
    </citation>
    <scope>NUCLEOTIDE SEQUENCE [LARGE SCALE GENOMIC DNA]</scope>
    <source>
        <strain evidence="3">Urdbean</strain>
    </source>
</reference>
<evidence type="ECO:0000256" key="1">
    <source>
        <dbReference type="SAM" id="MobiDB-lite"/>
    </source>
</evidence>
<organism evidence="3 4">
    <name type="scientific">Vigna mungo</name>
    <name type="common">Black gram</name>
    <name type="synonym">Phaseolus mungo</name>
    <dbReference type="NCBI Taxonomy" id="3915"/>
    <lineage>
        <taxon>Eukaryota</taxon>
        <taxon>Viridiplantae</taxon>
        <taxon>Streptophyta</taxon>
        <taxon>Embryophyta</taxon>
        <taxon>Tracheophyta</taxon>
        <taxon>Spermatophyta</taxon>
        <taxon>Magnoliopsida</taxon>
        <taxon>eudicotyledons</taxon>
        <taxon>Gunneridae</taxon>
        <taxon>Pentapetalae</taxon>
        <taxon>rosids</taxon>
        <taxon>fabids</taxon>
        <taxon>Fabales</taxon>
        <taxon>Fabaceae</taxon>
        <taxon>Papilionoideae</taxon>
        <taxon>50 kb inversion clade</taxon>
        <taxon>NPAAA clade</taxon>
        <taxon>indigoferoid/millettioid clade</taxon>
        <taxon>Phaseoleae</taxon>
        <taxon>Vigna</taxon>
    </lineage>
</organism>
<dbReference type="Proteomes" id="UP001374535">
    <property type="component" value="Chromosome 11"/>
</dbReference>
<feature type="compositionally biased region" description="Polar residues" evidence="1">
    <location>
        <begin position="72"/>
        <end position="89"/>
    </location>
</feature>
<accession>A0AAQ3RDB9</accession>
<evidence type="ECO:0000256" key="2">
    <source>
        <dbReference type="SAM" id="Phobius"/>
    </source>
</evidence>
<protein>
    <submittedName>
        <fullName evidence="3">Uncharacterized protein</fullName>
    </submittedName>
</protein>
<evidence type="ECO:0000313" key="4">
    <source>
        <dbReference type="Proteomes" id="UP001374535"/>
    </source>
</evidence>
<keyword evidence="4" id="KW-1185">Reference proteome</keyword>
<keyword evidence="2" id="KW-0472">Membrane</keyword>
<feature type="region of interest" description="Disordered" evidence="1">
    <location>
        <begin position="1"/>
        <end position="30"/>
    </location>
</feature>
<name>A0AAQ3RDB9_VIGMU</name>
<evidence type="ECO:0000313" key="3">
    <source>
        <dbReference type="EMBL" id="WVY91323.1"/>
    </source>
</evidence>
<dbReference type="EMBL" id="CP144690">
    <property type="protein sequence ID" value="WVY91323.1"/>
    <property type="molecule type" value="Genomic_DNA"/>
</dbReference>
<proteinExistence type="predicted"/>
<feature type="region of interest" description="Disordered" evidence="1">
    <location>
        <begin position="62"/>
        <end position="114"/>
    </location>
</feature>
<dbReference type="AlphaFoldDB" id="A0AAQ3RDB9"/>
<feature type="compositionally biased region" description="Low complexity" evidence="1">
    <location>
        <begin position="15"/>
        <end position="30"/>
    </location>
</feature>